<gene>
    <name evidence="1" type="ordered locus">LMM7_2434</name>
</gene>
<dbReference type="InterPro" id="IPR035948">
    <property type="entry name" value="YwqG-like_sf"/>
</dbReference>
<dbReference type="PANTHER" id="PTHR36436">
    <property type="entry name" value="SLL5081 PROTEIN"/>
    <property type="match status" value="1"/>
</dbReference>
<proteinExistence type="predicted"/>
<dbReference type="Pfam" id="PF09234">
    <property type="entry name" value="DUF1963"/>
    <property type="match status" value="1"/>
</dbReference>
<dbReference type="Proteomes" id="UP000000486">
    <property type="component" value="Chromosome"/>
</dbReference>
<organism evidence="1 2">
    <name type="scientific">Listeria monocytogenes serotype 4a (strain M7)</name>
    <dbReference type="NCBI Taxonomy" id="1030009"/>
    <lineage>
        <taxon>Bacteria</taxon>
        <taxon>Bacillati</taxon>
        <taxon>Bacillota</taxon>
        <taxon>Bacilli</taxon>
        <taxon>Bacillales</taxon>
        <taxon>Listeriaceae</taxon>
        <taxon>Listeria</taxon>
    </lineage>
</organism>
<dbReference type="HOGENOM" id="CLU_056726_0_0_9"/>
<dbReference type="Gene3D" id="2.30.320.10">
    <property type="entry name" value="YwqG-like"/>
    <property type="match status" value="1"/>
</dbReference>
<dbReference type="InterPro" id="IPR015315">
    <property type="entry name" value="DUF1963"/>
</dbReference>
<name>A0A0E0UYN9_LISMM</name>
<dbReference type="PANTHER" id="PTHR36436:SF6">
    <property type="entry name" value="SLL5081 PROTEIN"/>
    <property type="match status" value="1"/>
</dbReference>
<dbReference type="RefSeq" id="WP_012580811.1">
    <property type="nucleotide sequence ID" value="NC_017537.1"/>
</dbReference>
<evidence type="ECO:0008006" key="3">
    <source>
        <dbReference type="Google" id="ProtNLM"/>
    </source>
</evidence>
<accession>A0A0E0UYN9</accession>
<sequence>MKQLFEILPSEWAEKFSKTMKERIELSLTNEDVISLIESKVGGRGYLPKEQGYPVNEGGEPLFFLAQINFAEMPQIENYPKSGILAFYVDYHDDLYGLNFDDQTEQNGFRVFFFENIDRESMTAEEQAVYFEGIDKSALYTVVKGEYKLAGRVTKELLMNDILEFEKEFGSGFYDIMEQIFGDDEDKANELFDLATYSSQIGGFPFFTQEDPRMRTENSYHDTLLFQLDSEYSEEPGAQINIMWGMSGVGNFFINKQDLINRDFSNVIFNWDC</sequence>
<dbReference type="SUPFAM" id="SSF103032">
    <property type="entry name" value="Hypothetical protein YwqG"/>
    <property type="match status" value="1"/>
</dbReference>
<dbReference type="EMBL" id="CP002816">
    <property type="protein sequence ID" value="AEH93439.1"/>
    <property type="molecule type" value="Genomic_DNA"/>
</dbReference>
<protein>
    <recommendedName>
        <fullName evidence="3">DUF1963 domain-containing protein</fullName>
    </recommendedName>
</protein>
<dbReference type="KEGG" id="lmq:LMM7_2434"/>
<dbReference type="PATRIC" id="fig|1030009.3.peg.2422"/>
<evidence type="ECO:0000313" key="2">
    <source>
        <dbReference type="Proteomes" id="UP000000486"/>
    </source>
</evidence>
<reference evidence="1 2" key="1">
    <citation type="journal article" date="2011" name="J. Bacteriol.">
        <title>Genome sequence of the nonpathogenic Listeria monocytogenes serovar 4a strain M7.</title>
        <authorList>
            <person name="Chen J."/>
            <person name="Xia Y."/>
            <person name="Cheng C."/>
            <person name="Fang C."/>
            <person name="Shan Y."/>
            <person name="Jin G."/>
            <person name="Fang W."/>
        </authorList>
    </citation>
    <scope>NUCLEOTIDE SEQUENCE [LARGE SCALE GENOMIC DNA]</scope>
    <source>
        <strain evidence="1 2">M7</strain>
    </source>
</reference>
<dbReference type="AlphaFoldDB" id="A0A0E0UYN9"/>
<evidence type="ECO:0000313" key="1">
    <source>
        <dbReference type="EMBL" id="AEH93439.1"/>
    </source>
</evidence>